<feature type="transmembrane region" description="Helical" evidence="3">
    <location>
        <begin position="254"/>
        <end position="273"/>
    </location>
</feature>
<keyword evidence="3" id="KW-0472">Membrane</keyword>
<dbReference type="GO" id="GO:0016020">
    <property type="term" value="C:membrane"/>
    <property type="evidence" value="ECO:0007669"/>
    <property type="project" value="InterPro"/>
</dbReference>
<evidence type="ECO:0000256" key="3">
    <source>
        <dbReference type="SAM" id="Phobius"/>
    </source>
</evidence>
<organism evidence="4 5">
    <name type="scientific">Sandarakinorhabdus fusca</name>
    <dbReference type="NCBI Taxonomy" id="1439888"/>
    <lineage>
        <taxon>Bacteria</taxon>
        <taxon>Pseudomonadati</taxon>
        <taxon>Pseudomonadota</taxon>
        <taxon>Alphaproteobacteria</taxon>
        <taxon>Sphingomonadales</taxon>
        <taxon>Sphingosinicellaceae</taxon>
        <taxon>Sandarakinorhabdus</taxon>
    </lineage>
</organism>
<gene>
    <name evidence="4" type="ORF">F3168_01435</name>
</gene>
<dbReference type="AlphaFoldDB" id="A0A7C9KWF7"/>
<evidence type="ECO:0000313" key="4">
    <source>
        <dbReference type="EMBL" id="MQT15926.1"/>
    </source>
</evidence>
<feature type="transmembrane region" description="Helical" evidence="3">
    <location>
        <begin position="81"/>
        <end position="99"/>
    </location>
</feature>
<dbReference type="InterPro" id="IPR000462">
    <property type="entry name" value="CDP-OH_P_trans"/>
</dbReference>
<dbReference type="GO" id="GO:0008654">
    <property type="term" value="P:phospholipid biosynthetic process"/>
    <property type="evidence" value="ECO:0007669"/>
    <property type="project" value="InterPro"/>
</dbReference>
<comment type="similarity">
    <text evidence="2">Belongs to the CDP-alcohol phosphatidyltransferase class-I family.</text>
</comment>
<accession>A0A7C9KWF7</accession>
<dbReference type="GO" id="GO:0016780">
    <property type="term" value="F:phosphotransferase activity, for other substituted phosphate groups"/>
    <property type="evidence" value="ECO:0007669"/>
    <property type="project" value="InterPro"/>
</dbReference>
<dbReference type="Proteomes" id="UP000481327">
    <property type="component" value="Unassembled WGS sequence"/>
</dbReference>
<dbReference type="InterPro" id="IPR048254">
    <property type="entry name" value="CDP_ALCOHOL_P_TRANSF_CS"/>
</dbReference>
<dbReference type="EMBL" id="WIOL01000001">
    <property type="protein sequence ID" value="MQT15926.1"/>
    <property type="molecule type" value="Genomic_DNA"/>
</dbReference>
<evidence type="ECO:0000256" key="2">
    <source>
        <dbReference type="RuleBase" id="RU003750"/>
    </source>
</evidence>
<keyword evidence="5" id="KW-1185">Reference proteome</keyword>
<dbReference type="InterPro" id="IPR043130">
    <property type="entry name" value="CDP-OH_PTrfase_TM_dom"/>
</dbReference>
<name>A0A7C9KWF7_9SPHN</name>
<sequence length="281" mass="30580">MRVTIIATPAATAPRAANTAARAARPAMIEDPSNLWLVHPLSERLLAPALRLGIHPNMVSFTGMGFGALAGAFYAHWQQPLAVVAGFLLMVGWHVMDGLDGKLARASGKASPLGRLIDGLCDYMVFFVVMLPIVFSFADWQPVLALAVVSGICHAVQSAWYEGEREAWKRRARGVFHVEPRSARFWGEAFYNSVEARLGGGAKAIDAVLAAHPDRLDAYLDATAPLLRRLSILSANSRTLVIALACLAGNPRLYWYWEIIGLSAIAIGLALLLRRRERTLA</sequence>
<evidence type="ECO:0000256" key="1">
    <source>
        <dbReference type="ARBA" id="ARBA00022679"/>
    </source>
</evidence>
<comment type="caution">
    <text evidence="4">The sequence shown here is derived from an EMBL/GenBank/DDBJ whole genome shotgun (WGS) entry which is preliminary data.</text>
</comment>
<keyword evidence="3" id="KW-1133">Transmembrane helix</keyword>
<evidence type="ECO:0008006" key="6">
    <source>
        <dbReference type="Google" id="ProtNLM"/>
    </source>
</evidence>
<dbReference type="Gene3D" id="1.20.120.1760">
    <property type="match status" value="1"/>
</dbReference>
<dbReference type="Pfam" id="PF01066">
    <property type="entry name" value="CDP-OH_P_transf"/>
    <property type="match status" value="1"/>
</dbReference>
<keyword evidence="3" id="KW-0812">Transmembrane</keyword>
<keyword evidence="1 2" id="KW-0808">Transferase</keyword>
<reference evidence="4 5" key="1">
    <citation type="submission" date="2019-09" db="EMBL/GenBank/DDBJ databases">
        <title>Polymorphobacter sp. isolated from a lake in China.</title>
        <authorList>
            <person name="Liu Z."/>
        </authorList>
    </citation>
    <scope>NUCLEOTIDE SEQUENCE [LARGE SCALE GENOMIC DNA]</scope>
    <source>
        <strain evidence="4 5">D40P</strain>
    </source>
</reference>
<dbReference type="PROSITE" id="PS00379">
    <property type="entry name" value="CDP_ALCOHOL_P_TRANSF"/>
    <property type="match status" value="1"/>
</dbReference>
<evidence type="ECO:0000313" key="5">
    <source>
        <dbReference type="Proteomes" id="UP000481327"/>
    </source>
</evidence>
<feature type="transmembrane region" description="Helical" evidence="3">
    <location>
        <begin position="120"/>
        <end position="138"/>
    </location>
</feature>
<proteinExistence type="inferred from homology"/>
<dbReference type="OrthoDB" id="7390033at2"/>
<protein>
    <recommendedName>
        <fullName evidence="6">CDP-alcohol phosphatidyltransferase family protein</fullName>
    </recommendedName>
</protein>